<keyword evidence="1" id="KW-0812">Transmembrane</keyword>
<sequence>MSLTLVLLITIGVVLGGNMLLVGLPGALLLSLASFLVKPLGWKGINDLGDQAWPLAILTTAGWGAGLIPVWWLASRWLGWPDAAVWALWLGWGVLASVGMLASSRLK</sequence>
<evidence type="ECO:0000313" key="2">
    <source>
        <dbReference type="EMBL" id="CAA9334095.1"/>
    </source>
</evidence>
<accession>A0A6J4LJM2</accession>
<name>A0A6J4LJM2_9SPHI</name>
<dbReference type="EMBL" id="CADCTQ010000633">
    <property type="protein sequence ID" value="CAA9334095.1"/>
    <property type="molecule type" value="Genomic_DNA"/>
</dbReference>
<protein>
    <submittedName>
        <fullName evidence="2">Uncharacterized protein</fullName>
    </submittedName>
</protein>
<dbReference type="AlphaFoldDB" id="A0A6J4LJM2"/>
<proteinExistence type="predicted"/>
<organism evidence="2">
    <name type="scientific">uncultured Cytophagales bacterium</name>
    <dbReference type="NCBI Taxonomy" id="158755"/>
    <lineage>
        <taxon>Bacteria</taxon>
        <taxon>Pseudomonadati</taxon>
        <taxon>Bacteroidota</taxon>
        <taxon>Sphingobacteriia</taxon>
        <taxon>Sphingobacteriales</taxon>
        <taxon>environmental samples</taxon>
    </lineage>
</organism>
<reference evidence="2" key="1">
    <citation type="submission" date="2020-02" db="EMBL/GenBank/DDBJ databases">
        <authorList>
            <person name="Meier V. D."/>
        </authorList>
    </citation>
    <scope>NUCLEOTIDE SEQUENCE</scope>
    <source>
        <strain evidence="2">AVDCRST_MAG56</strain>
    </source>
</reference>
<evidence type="ECO:0000256" key="1">
    <source>
        <dbReference type="SAM" id="Phobius"/>
    </source>
</evidence>
<keyword evidence="1" id="KW-1133">Transmembrane helix</keyword>
<feature type="transmembrane region" description="Helical" evidence="1">
    <location>
        <begin position="6"/>
        <end position="32"/>
    </location>
</feature>
<keyword evidence="1" id="KW-0472">Membrane</keyword>
<feature type="transmembrane region" description="Helical" evidence="1">
    <location>
        <begin position="84"/>
        <end position="102"/>
    </location>
</feature>
<feature type="transmembrane region" description="Helical" evidence="1">
    <location>
        <begin position="52"/>
        <end position="72"/>
    </location>
</feature>
<gene>
    <name evidence="2" type="ORF">AVDCRST_MAG56-7554</name>
</gene>